<proteinExistence type="predicted"/>
<dbReference type="EMBL" id="CP036268">
    <property type="protein sequence ID" value="QDT37809.1"/>
    <property type="molecule type" value="Genomic_DNA"/>
</dbReference>
<organism evidence="1 2">
    <name type="scientific">Stratiformator vulcanicus</name>
    <dbReference type="NCBI Taxonomy" id="2527980"/>
    <lineage>
        <taxon>Bacteria</taxon>
        <taxon>Pseudomonadati</taxon>
        <taxon>Planctomycetota</taxon>
        <taxon>Planctomycetia</taxon>
        <taxon>Planctomycetales</taxon>
        <taxon>Planctomycetaceae</taxon>
        <taxon>Stratiformator</taxon>
    </lineage>
</organism>
<name>A0A517R1N3_9PLAN</name>
<reference evidence="1 2" key="1">
    <citation type="submission" date="2019-02" db="EMBL/GenBank/DDBJ databases">
        <title>Deep-cultivation of Planctomycetes and their phenomic and genomic characterization uncovers novel biology.</title>
        <authorList>
            <person name="Wiegand S."/>
            <person name="Jogler M."/>
            <person name="Boedeker C."/>
            <person name="Pinto D."/>
            <person name="Vollmers J."/>
            <person name="Rivas-Marin E."/>
            <person name="Kohn T."/>
            <person name="Peeters S.H."/>
            <person name="Heuer A."/>
            <person name="Rast P."/>
            <person name="Oberbeckmann S."/>
            <person name="Bunk B."/>
            <person name="Jeske O."/>
            <person name="Meyerdierks A."/>
            <person name="Storesund J.E."/>
            <person name="Kallscheuer N."/>
            <person name="Luecker S."/>
            <person name="Lage O.M."/>
            <person name="Pohl T."/>
            <person name="Merkel B.J."/>
            <person name="Hornburger P."/>
            <person name="Mueller R.-W."/>
            <person name="Bruemmer F."/>
            <person name="Labrenz M."/>
            <person name="Spormann A.M."/>
            <person name="Op den Camp H."/>
            <person name="Overmann J."/>
            <person name="Amann R."/>
            <person name="Jetten M.S.M."/>
            <person name="Mascher T."/>
            <person name="Medema M.H."/>
            <person name="Devos D.P."/>
            <person name="Kaster A.-K."/>
            <person name="Ovreas L."/>
            <person name="Rohde M."/>
            <person name="Galperin M.Y."/>
            <person name="Jogler C."/>
        </authorList>
    </citation>
    <scope>NUCLEOTIDE SEQUENCE [LARGE SCALE GENOMIC DNA]</scope>
    <source>
        <strain evidence="1 2">Pan189</strain>
    </source>
</reference>
<dbReference type="Proteomes" id="UP000317318">
    <property type="component" value="Chromosome"/>
</dbReference>
<gene>
    <name evidence="1" type="ORF">Pan189_21910</name>
</gene>
<sequence>MDVHRQQCQQCGSRSLQNLIVREPTKPQRVFVRCADCGAFVARYTLSNYYHHGKGIESYLRSQNVAEDSGREWLDRFRHTEESAVSGFEQVVEELGRVGKDSFAKPAEETDAIDVTNDPETVG</sequence>
<dbReference type="OrthoDB" id="282012at2"/>
<keyword evidence="2" id="KW-1185">Reference proteome</keyword>
<protein>
    <submittedName>
        <fullName evidence="1">Uncharacterized protein</fullName>
    </submittedName>
</protein>
<evidence type="ECO:0000313" key="1">
    <source>
        <dbReference type="EMBL" id="QDT37809.1"/>
    </source>
</evidence>
<evidence type="ECO:0000313" key="2">
    <source>
        <dbReference type="Proteomes" id="UP000317318"/>
    </source>
</evidence>
<accession>A0A517R1N3</accession>
<dbReference type="AlphaFoldDB" id="A0A517R1N3"/>
<dbReference type="RefSeq" id="WP_145363897.1">
    <property type="nucleotide sequence ID" value="NZ_CP036268.1"/>
</dbReference>
<dbReference type="KEGG" id="svp:Pan189_21910"/>